<evidence type="ECO:0000313" key="1">
    <source>
        <dbReference type="EMBL" id="GEK81018.1"/>
    </source>
</evidence>
<name>A0AA87RKY2_9MICO</name>
<dbReference type="AlphaFoldDB" id="A0AA87RKY2"/>
<dbReference type="SUPFAM" id="SSF53448">
    <property type="entry name" value="Nucleotide-diphospho-sugar transferases"/>
    <property type="match status" value="1"/>
</dbReference>
<accession>A0AA87RKY2</accession>
<keyword evidence="2" id="KW-1185">Reference proteome</keyword>
<dbReference type="Proteomes" id="UP000321749">
    <property type="component" value="Unassembled WGS sequence"/>
</dbReference>
<comment type="caution">
    <text evidence="1">The sequence shown here is derived from an EMBL/GenBank/DDBJ whole genome shotgun (WGS) entry which is preliminary data.</text>
</comment>
<protein>
    <recommendedName>
        <fullName evidence="3">Glycosyl transferase family 2</fullName>
    </recommendedName>
</protein>
<dbReference type="InterPro" id="IPR029044">
    <property type="entry name" value="Nucleotide-diphossugar_trans"/>
</dbReference>
<evidence type="ECO:0008006" key="3">
    <source>
        <dbReference type="Google" id="ProtNLM"/>
    </source>
</evidence>
<proteinExistence type="predicted"/>
<evidence type="ECO:0000313" key="2">
    <source>
        <dbReference type="Proteomes" id="UP000321749"/>
    </source>
</evidence>
<sequence>MMVRDEADVIAATIEHHLAEGVDRILVTDNASVDGTREILADYARVAPVTVFDDPEHRKQQAEVVTRMARLAATEHGADWVVNGDADEFVLAGERTVAEALASAPTAIGSFHVPVRNLVGPTARSGSGLATRMHWRDERAPQQLEAAGVQAHPTPNAIHAADPHVEVAQGNHFVSTPQRGEAADAFGLEVLHVPWRSWQQFERKTINMGRGYEASPSLDPSPNHHGMRDWRRWKAGILLPFYLARTPVADGDFGEGFVRDDRLAARLAALPAVLPDRLAEAVDAERDAPFEPAEVRELLDRERQLHALDEAFHAEVAGEIARRQALERRAITPERLVRGARRVAGRAGAAIRRIRR</sequence>
<organism evidence="1 2">
    <name type="scientific">Agrococcus baldri</name>
    <dbReference type="NCBI Taxonomy" id="153730"/>
    <lineage>
        <taxon>Bacteria</taxon>
        <taxon>Bacillati</taxon>
        <taxon>Actinomycetota</taxon>
        <taxon>Actinomycetes</taxon>
        <taxon>Micrococcales</taxon>
        <taxon>Microbacteriaceae</taxon>
        <taxon>Agrococcus</taxon>
    </lineage>
</organism>
<dbReference type="Gene3D" id="3.90.550.10">
    <property type="entry name" value="Spore Coat Polysaccharide Biosynthesis Protein SpsA, Chain A"/>
    <property type="match status" value="1"/>
</dbReference>
<dbReference type="Pfam" id="PF13704">
    <property type="entry name" value="Glyco_tranf_2_4"/>
    <property type="match status" value="1"/>
</dbReference>
<gene>
    <name evidence="1" type="ORF">ABA31_23690</name>
</gene>
<reference evidence="1 2" key="1">
    <citation type="submission" date="2019-07" db="EMBL/GenBank/DDBJ databases">
        <title>Whole genome shotgun sequence of Agrococcus baldri NBRC 103055.</title>
        <authorList>
            <person name="Hosoyama A."/>
            <person name="Uohara A."/>
            <person name="Ohji S."/>
            <person name="Ichikawa N."/>
        </authorList>
    </citation>
    <scope>NUCLEOTIDE SEQUENCE [LARGE SCALE GENOMIC DNA]</scope>
    <source>
        <strain evidence="1 2">NBRC 103055</strain>
    </source>
</reference>
<dbReference type="EMBL" id="BJUU01000018">
    <property type="protein sequence ID" value="GEK81018.1"/>
    <property type="molecule type" value="Genomic_DNA"/>
</dbReference>